<keyword evidence="3 5" id="KW-0808">Transferase</keyword>
<dbReference type="RefSeq" id="WP_387389927.1">
    <property type="nucleotide sequence ID" value="NZ_JBIAMT010000001.1"/>
</dbReference>
<evidence type="ECO:0000259" key="4">
    <source>
        <dbReference type="Pfam" id="PF01555"/>
    </source>
</evidence>
<evidence type="ECO:0000256" key="2">
    <source>
        <dbReference type="ARBA" id="ARBA00022603"/>
    </source>
</evidence>
<reference evidence="5 6" key="1">
    <citation type="submission" date="2024-10" db="EMBL/GenBank/DDBJ databases">
        <title>The Natural Products Discovery Center: Release of the First 8490 Sequenced Strains for Exploring Actinobacteria Biosynthetic Diversity.</title>
        <authorList>
            <person name="Kalkreuter E."/>
            <person name="Kautsar S.A."/>
            <person name="Yang D."/>
            <person name="Bader C.D."/>
            <person name="Teijaro C.N."/>
            <person name="Fluegel L."/>
            <person name="Davis C.M."/>
            <person name="Simpson J.R."/>
            <person name="Lauterbach L."/>
            <person name="Steele A.D."/>
            <person name="Gui C."/>
            <person name="Meng S."/>
            <person name="Li G."/>
            <person name="Viehrig K."/>
            <person name="Ye F."/>
            <person name="Su P."/>
            <person name="Kiefer A.F."/>
            <person name="Nichols A."/>
            <person name="Cepeda A.J."/>
            <person name="Yan W."/>
            <person name="Fan B."/>
            <person name="Jiang Y."/>
            <person name="Adhikari A."/>
            <person name="Zheng C.-J."/>
            <person name="Schuster L."/>
            <person name="Cowan T.M."/>
            <person name="Smanski M.J."/>
            <person name="Chevrette M.G."/>
            <person name="De Carvalho L.P.S."/>
            <person name="Shen B."/>
        </authorList>
    </citation>
    <scope>NUCLEOTIDE SEQUENCE [LARGE SCALE GENOMIC DNA]</scope>
    <source>
        <strain evidence="5 6">NPDC004119</strain>
    </source>
</reference>
<protein>
    <submittedName>
        <fullName evidence="5">Site-specific DNA-methyltransferase</fullName>
        <ecNumber evidence="5">2.1.1.-</ecNumber>
    </submittedName>
</protein>
<dbReference type="Gene3D" id="3.40.50.150">
    <property type="entry name" value="Vaccinia Virus protein VP39"/>
    <property type="match status" value="1"/>
</dbReference>
<keyword evidence="6" id="KW-1185">Reference proteome</keyword>
<comment type="caution">
    <text evidence="5">The sequence shown here is derived from an EMBL/GenBank/DDBJ whole genome shotgun (WGS) entry which is preliminary data.</text>
</comment>
<evidence type="ECO:0000313" key="6">
    <source>
        <dbReference type="Proteomes" id="UP001601442"/>
    </source>
</evidence>
<dbReference type="Proteomes" id="UP001601442">
    <property type="component" value="Unassembled WGS sequence"/>
</dbReference>
<dbReference type="PROSITE" id="PS00092">
    <property type="entry name" value="N6_MTASE"/>
    <property type="match status" value="1"/>
</dbReference>
<evidence type="ECO:0000256" key="1">
    <source>
        <dbReference type="ARBA" id="ARBA00006594"/>
    </source>
</evidence>
<dbReference type="InterPro" id="IPR029063">
    <property type="entry name" value="SAM-dependent_MTases_sf"/>
</dbReference>
<sequence>MSRLNDLLRQVATTDPQLAKDLRRETDALADRRAFGLNFERHVPEAVELPGRPVRKNDKVRILPDRGETPKKENERLYRVTKTYNEDGERWADVVAVDNSDEVRSAPVNDLVVVAEFRDPIYPGLVSTGKVERGGDKPFHTVINSENYHALQALLFTHRGKVDAIYIDPPYNTGARDWKYNNDYVESDDHYRHSKWLAFMERRLLLAKELLNPDDSVLIVSIDEKEYLRLGLLLEQVFPEAEIQMVSVIINRAGTPRAGRFSRVDEYIFYVFIGSAGVLPWTSTMLGDDETSSTMPTVWFTAIRRGSGSAREDKKAGKASFYPVVIDASTGAFIRVGDPLPHGMSRSEFPLAPGETAIWPLASDGRENRWRFSADQMRRRFSEGTVRLGRRDPATGQRPVTYLQPGTLDNIENGTFVVTGKTPEGALELALGDTAKRVVPRTVWSRTGHFARDHGSHMISALLPGRGFPFPKALYAVEDALRFIVADKGDAVIVDFFAGSGTTAHAVMRLNKQDGGRRRSISVTNNEVSADEQTRLRREGHRPGDAGWEQWGICDYITKPRIKAAITGNTPDGNPIKGDYRFTDEFPMADGFEENVEFFTLTYESAMRVSSNREFTKVAPFLWLRAGSRGRRIDDISTGWDVADTYGVIVNLDLSEPFIKAVEAQDGLTHAFIVTDEDRLFEAIVRQLPDHIEPVRLYSSYLRNFEIEAGRAAR</sequence>
<dbReference type="InterPro" id="IPR002052">
    <property type="entry name" value="DNA_methylase_N6_adenine_CS"/>
</dbReference>
<dbReference type="EC" id="2.1.1.-" evidence="5"/>
<name>A0ABW6P005_9NOCA</name>
<proteinExistence type="inferred from homology"/>
<dbReference type="Pfam" id="PF01555">
    <property type="entry name" value="N6_N4_Mtase"/>
    <property type="match status" value="1"/>
</dbReference>
<dbReference type="InterPro" id="IPR002941">
    <property type="entry name" value="DNA_methylase_N4/N6"/>
</dbReference>
<keyword evidence="2 5" id="KW-0489">Methyltransferase</keyword>
<dbReference type="GO" id="GO:0008168">
    <property type="term" value="F:methyltransferase activity"/>
    <property type="evidence" value="ECO:0007669"/>
    <property type="project" value="UniProtKB-KW"/>
</dbReference>
<dbReference type="GO" id="GO:0032259">
    <property type="term" value="P:methylation"/>
    <property type="evidence" value="ECO:0007669"/>
    <property type="project" value="UniProtKB-KW"/>
</dbReference>
<dbReference type="EMBL" id="JBIAMT010000001">
    <property type="protein sequence ID" value="MFF0495676.1"/>
    <property type="molecule type" value="Genomic_DNA"/>
</dbReference>
<evidence type="ECO:0000313" key="5">
    <source>
        <dbReference type="EMBL" id="MFF0495676.1"/>
    </source>
</evidence>
<accession>A0ABW6P005</accession>
<comment type="similarity">
    <text evidence="1">Belongs to the N(4)/N(6)-methyltransferase family.</text>
</comment>
<dbReference type="SUPFAM" id="SSF53335">
    <property type="entry name" value="S-adenosyl-L-methionine-dependent methyltransferases"/>
    <property type="match status" value="1"/>
</dbReference>
<feature type="domain" description="DNA methylase N-4/N-6" evidence="4">
    <location>
        <begin position="162"/>
        <end position="513"/>
    </location>
</feature>
<evidence type="ECO:0000256" key="3">
    <source>
        <dbReference type="ARBA" id="ARBA00022679"/>
    </source>
</evidence>
<gene>
    <name evidence="5" type="ORF">ACFYU5_04655</name>
</gene>
<organism evidence="5 6">
    <name type="scientific">Nocardia aobensis</name>
    <dbReference type="NCBI Taxonomy" id="257277"/>
    <lineage>
        <taxon>Bacteria</taxon>
        <taxon>Bacillati</taxon>
        <taxon>Actinomycetota</taxon>
        <taxon>Actinomycetes</taxon>
        <taxon>Mycobacteriales</taxon>
        <taxon>Nocardiaceae</taxon>
        <taxon>Nocardia</taxon>
    </lineage>
</organism>